<organism evidence="2 3">
    <name type="scientific">Coccomyxa subellipsoidea</name>
    <dbReference type="NCBI Taxonomy" id="248742"/>
    <lineage>
        <taxon>Eukaryota</taxon>
        <taxon>Viridiplantae</taxon>
        <taxon>Chlorophyta</taxon>
        <taxon>core chlorophytes</taxon>
        <taxon>Trebouxiophyceae</taxon>
        <taxon>Trebouxiophyceae incertae sedis</taxon>
        <taxon>Coccomyxaceae</taxon>
        <taxon>Coccomyxa</taxon>
    </lineage>
</organism>
<dbReference type="Gene3D" id="1.25.40.80">
    <property type="match status" value="1"/>
</dbReference>
<dbReference type="InterPro" id="IPR006050">
    <property type="entry name" value="DNA_photolyase_N"/>
</dbReference>
<reference evidence="2 3" key="1">
    <citation type="journal article" date="2024" name="Nat. Commun.">
        <title>Phylogenomics reveals the evolutionary origins of lichenization in chlorophyte algae.</title>
        <authorList>
            <person name="Puginier C."/>
            <person name="Libourel C."/>
            <person name="Otte J."/>
            <person name="Skaloud P."/>
            <person name="Haon M."/>
            <person name="Grisel S."/>
            <person name="Petersen M."/>
            <person name="Berrin J.G."/>
            <person name="Delaux P.M."/>
            <person name="Dal Grande F."/>
            <person name="Keller J."/>
        </authorList>
    </citation>
    <scope>NUCLEOTIDE SEQUENCE [LARGE SCALE GENOMIC DNA]</scope>
    <source>
        <strain evidence="2 3">SAG 216-7</strain>
    </source>
</reference>
<evidence type="ECO:0000313" key="2">
    <source>
        <dbReference type="EMBL" id="KAK9918887.1"/>
    </source>
</evidence>
<evidence type="ECO:0000313" key="3">
    <source>
        <dbReference type="Proteomes" id="UP001491310"/>
    </source>
</evidence>
<gene>
    <name evidence="2" type="ORF">WJX75_007839</name>
</gene>
<dbReference type="Pfam" id="PF00875">
    <property type="entry name" value="DNA_photolyase"/>
    <property type="match status" value="1"/>
</dbReference>
<dbReference type="InterPro" id="IPR002081">
    <property type="entry name" value="Cryptochrome/DNA_photolyase_1"/>
</dbReference>
<sequence length="324" mass="34905">MMQQPCVTGSVGPCASSFSKICRWGTLRGASLPSVGRHTFTKWFANPSSQPRTPISGNKNSLDWAIQRIRGGRTDRPFAGGARRVAVMWFRNDLRVHDNQALAMALRDSTSLLPLYCFDPREYSSTVNGVNTTGPYRAQFIVDAVTDLRDSLRALGSDLIVRIGKPEEILMDLAKKVGASKVYCHSEVTYEEDLTEKRVAAALNTEDIQLKACWGSTLYSPDELPFKLGDMPATHGEFRSAVASLPVQQPEKAPGQLKGKPLGCQDISPGDIPTIAQLGLPPLSRIPGAPKCRGGETEGLAQIGLTLAVHGLPLPKAHVCGGAS</sequence>
<dbReference type="Proteomes" id="UP001491310">
    <property type="component" value="Unassembled WGS sequence"/>
</dbReference>
<dbReference type="InterPro" id="IPR014729">
    <property type="entry name" value="Rossmann-like_a/b/a_fold"/>
</dbReference>
<dbReference type="Gene3D" id="3.40.50.620">
    <property type="entry name" value="HUPs"/>
    <property type="match status" value="1"/>
</dbReference>
<feature type="domain" description="Photolyase/cryptochrome alpha/beta" evidence="1">
    <location>
        <begin position="84"/>
        <end position="218"/>
    </location>
</feature>
<dbReference type="PANTHER" id="PTHR11455">
    <property type="entry name" value="CRYPTOCHROME"/>
    <property type="match status" value="1"/>
</dbReference>
<dbReference type="PANTHER" id="PTHR11455:SF2">
    <property type="entry name" value="BLUE-LIGHT PHOTORECEPTOR PHR2"/>
    <property type="match status" value="1"/>
</dbReference>
<evidence type="ECO:0000259" key="1">
    <source>
        <dbReference type="PROSITE" id="PS51645"/>
    </source>
</evidence>
<dbReference type="EMBL" id="JALJOT010000001">
    <property type="protein sequence ID" value="KAK9918887.1"/>
    <property type="molecule type" value="Genomic_DNA"/>
</dbReference>
<dbReference type="PROSITE" id="PS51645">
    <property type="entry name" value="PHR_CRY_ALPHA_BETA"/>
    <property type="match status" value="1"/>
</dbReference>
<proteinExistence type="predicted"/>
<keyword evidence="3" id="KW-1185">Reference proteome</keyword>
<accession>A0ABR2Z4H0</accession>
<protein>
    <recommendedName>
        <fullName evidence="1">Photolyase/cryptochrome alpha/beta domain-containing protein</fullName>
    </recommendedName>
</protein>
<name>A0ABR2Z4H0_9CHLO</name>
<dbReference type="SUPFAM" id="SSF52425">
    <property type="entry name" value="Cryptochrome/photolyase, N-terminal domain"/>
    <property type="match status" value="1"/>
</dbReference>
<dbReference type="InterPro" id="IPR036155">
    <property type="entry name" value="Crypto/Photolyase_N_sf"/>
</dbReference>
<comment type="caution">
    <text evidence="2">The sequence shown here is derived from an EMBL/GenBank/DDBJ whole genome shotgun (WGS) entry which is preliminary data.</text>
</comment>